<evidence type="ECO:0000313" key="2">
    <source>
        <dbReference type="Proteomes" id="UP000050996"/>
    </source>
</evidence>
<accession>A0A0Q3QMI1</accession>
<dbReference type="Proteomes" id="UP000050996">
    <property type="component" value="Unassembled WGS sequence"/>
</dbReference>
<proteinExistence type="predicted"/>
<sequence>MGKLLNYFESNNGRLINKWTHYFEIYERHFERFVGQKVNILEIGVYYGGSLQMWKHYFGDKATIWGLDINPLCKSFEEDQINIIIGDQGSKDFWNQIKPTLPIFDIIIDDGGHFMYQQKISFEEMYSVLSPNGVYLVEDLHTSYLEEYGGGYKNPASFIEYSKNLIDSLNASFSRDPQLSVNSFTTTTWSMSYYDSVLVIEKKPKEQLINKTTGTQS</sequence>
<name>A0A0Q3QMI1_9BACI</name>
<dbReference type="InterPro" id="IPR029063">
    <property type="entry name" value="SAM-dependent_MTases_sf"/>
</dbReference>
<dbReference type="SUPFAM" id="SSF53335">
    <property type="entry name" value="S-adenosyl-L-methionine-dependent methyltransferases"/>
    <property type="match status" value="1"/>
</dbReference>
<dbReference type="AlphaFoldDB" id="A0A0Q3QMI1"/>
<protein>
    <recommendedName>
        <fullName evidence="3">Methyltransferase</fullName>
    </recommendedName>
</protein>
<keyword evidence="2" id="KW-1185">Reference proteome</keyword>
<organism evidence="1 2">
    <name type="scientific">Cytobacillus solani</name>
    <dbReference type="NCBI Taxonomy" id="1637975"/>
    <lineage>
        <taxon>Bacteria</taxon>
        <taxon>Bacillati</taxon>
        <taxon>Bacillota</taxon>
        <taxon>Bacilli</taxon>
        <taxon>Bacillales</taxon>
        <taxon>Bacillaceae</taxon>
        <taxon>Cytobacillus</taxon>
    </lineage>
</organism>
<dbReference type="PATRIC" id="fig|1637975.4.peg.2334"/>
<dbReference type="RefSeq" id="WP_053475838.1">
    <property type="nucleotide sequence ID" value="NZ_CP041305.1"/>
</dbReference>
<evidence type="ECO:0000313" key="1">
    <source>
        <dbReference type="EMBL" id="KQL19313.1"/>
    </source>
</evidence>
<dbReference type="Gene3D" id="3.40.50.150">
    <property type="entry name" value="Vaccinia Virus protein VP39"/>
    <property type="match status" value="1"/>
</dbReference>
<gene>
    <name evidence="1" type="ORF">AN957_12525</name>
</gene>
<dbReference type="CDD" id="cd02440">
    <property type="entry name" value="AdoMet_MTases"/>
    <property type="match status" value="1"/>
</dbReference>
<evidence type="ECO:0008006" key="3">
    <source>
        <dbReference type="Google" id="ProtNLM"/>
    </source>
</evidence>
<comment type="caution">
    <text evidence="1">The sequence shown here is derived from an EMBL/GenBank/DDBJ whole genome shotgun (WGS) entry which is preliminary data.</text>
</comment>
<dbReference type="STRING" id="1637975.AN957_12525"/>
<reference evidence="1 2" key="1">
    <citation type="submission" date="2015-09" db="EMBL/GenBank/DDBJ databases">
        <title>Genome sequencing project for genomic taxonomy and phylogenomics of Bacillus-like bacteria.</title>
        <authorList>
            <person name="Liu B."/>
            <person name="Wang J."/>
            <person name="Zhu Y."/>
            <person name="Liu G."/>
            <person name="Chen Q."/>
            <person name="Chen Z."/>
            <person name="Lan J."/>
            <person name="Che J."/>
            <person name="Ge C."/>
            <person name="Shi H."/>
            <person name="Pan Z."/>
            <person name="Liu X."/>
        </authorList>
    </citation>
    <scope>NUCLEOTIDE SEQUENCE [LARGE SCALE GENOMIC DNA]</scope>
    <source>
        <strain evidence="1 2">FJAT-18043</strain>
    </source>
</reference>
<dbReference type="EMBL" id="LJIX01000006">
    <property type="protein sequence ID" value="KQL19313.1"/>
    <property type="molecule type" value="Genomic_DNA"/>
</dbReference>